<sequence>MDVTNLKAVIAGQSYQALSVYYMELQGLGGPLTVQHLGQLDWDHNPSLVYLWETNEVVGGTGLVEIYKNLWESNNNTRELTWNILARRHAQSDRLWLARFMAVEWSTLAFRAQNNEENFGRETWVLSEKQITPKVTTKIDLVRKELERIAAYEETAWRQWIKDLWLLEGDWNTGYFHQWASQRFKTNCIWKIRTPEGQWVVSEEEIQRCIDSHFREVYASSQPLTVNIAKGTEFLHNMVDASMVEDLLQPYMTLEVSKTLFQMMSQNSPGLDVSLSTAQRRRICSGVSDTVPKSQAPSYWQVPYVDMIKLNFDGQPLSMAWSLESGWLQRMIRGNVRLSYPGSWICMCCRKYFKLLPGEGFPGMKDSAGYYSPLVFSPCYSDDFSLFRPLNGRPELAQATARSESDQTSNSAGFFVKALAAAWPATSTKENAQPTKVTKWYQSRYGLISLELSD</sequence>
<gene>
    <name evidence="1" type="ORF">Sango_1912600</name>
</gene>
<organism evidence="1 2">
    <name type="scientific">Sesamum angolense</name>
    <dbReference type="NCBI Taxonomy" id="2727404"/>
    <lineage>
        <taxon>Eukaryota</taxon>
        <taxon>Viridiplantae</taxon>
        <taxon>Streptophyta</taxon>
        <taxon>Embryophyta</taxon>
        <taxon>Tracheophyta</taxon>
        <taxon>Spermatophyta</taxon>
        <taxon>Magnoliopsida</taxon>
        <taxon>eudicotyledons</taxon>
        <taxon>Gunneridae</taxon>
        <taxon>Pentapetalae</taxon>
        <taxon>asterids</taxon>
        <taxon>lamiids</taxon>
        <taxon>Lamiales</taxon>
        <taxon>Pedaliaceae</taxon>
        <taxon>Sesamum</taxon>
    </lineage>
</organism>
<dbReference type="EMBL" id="JACGWL010000010">
    <property type="protein sequence ID" value="KAK4394418.1"/>
    <property type="molecule type" value="Genomic_DNA"/>
</dbReference>
<name>A0AAE1WJ32_9LAMI</name>
<protein>
    <submittedName>
        <fullName evidence="1">Uncharacterized protein</fullName>
    </submittedName>
</protein>
<dbReference type="Proteomes" id="UP001289374">
    <property type="component" value="Unassembled WGS sequence"/>
</dbReference>
<accession>A0AAE1WJ32</accession>
<proteinExistence type="predicted"/>
<reference evidence="1" key="1">
    <citation type="submission" date="2020-06" db="EMBL/GenBank/DDBJ databases">
        <authorList>
            <person name="Li T."/>
            <person name="Hu X."/>
            <person name="Zhang T."/>
            <person name="Song X."/>
            <person name="Zhang H."/>
            <person name="Dai N."/>
            <person name="Sheng W."/>
            <person name="Hou X."/>
            <person name="Wei L."/>
        </authorList>
    </citation>
    <scope>NUCLEOTIDE SEQUENCE</scope>
    <source>
        <strain evidence="1">K16</strain>
        <tissue evidence="1">Leaf</tissue>
    </source>
</reference>
<comment type="caution">
    <text evidence="1">The sequence shown here is derived from an EMBL/GenBank/DDBJ whole genome shotgun (WGS) entry which is preliminary data.</text>
</comment>
<reference evidence="1" key="2">
    <citation type="journal article" date="2024" name="Plant">
        <title>Genomic evolution and insights into agronomic trait innovations of Sesamum species.</title>
        <authorList>
            <person name="Miao H."/>
            <person name="Wang L."/>
            <person name="Qu L."/>
            <person name="Liu H."/>
            <person name="Sun Y."/>
            <person name="Le M."/>
            <person name="Wang Q."/>
            <person name="Wei S."/>
            <person name="Zheng Y."/>
            <person name="Lin W."/>
            <person name="Duan Y."/>
            <person name="Cao H."/>
            <person name="Xiong S."/>
            <person name="Wang X."/>
            <person name="Wei L."/>
            <person name="Li C."/>
            <person name="Ma Q."/>
            <person name="Ju M."/>
            <person name="Zhao R."/>
            <person name="Li G."/>
            <person name="Mu C."/>
            <person name="Tian Q."/>
            <person name="Mei H."/>
            <person name="Zhang T."/>
            <person name="Gao T."/>
            <person name="Zhang H."/>
        </authorList>
    </citation>
    <scope>NUCLEOTIDE SEQUENCE</scope>
    <source>
        <strain evidence="1">K16</strain>
    </source>
</reference>
<keyword evidence="2" id="KW-1185">Reference proteome</keyword>
<evidence type="ECO:0000313" key="1">
    <source>
        <dbReference type="EMBL" id="KAK4394418.1"/>
    </source>
</evidence>
<evidence type="ECO:0000313" key="2">
    <source>
        <dbReference type="Proteomes" id="UP001289374"/>
    </source>
</evidence>
<dbReference type="AlphaFoldDB" id="A0AAE1WJ32"/>